<dbReference type="STRING" id="112090.W4FWR9"/>
<sequence>MSSTTKQVYSEMEEPPMAVPISSDAVGQWKVDVTRASTNLMTDCCPCAPLSDTMSRITKHHKVYGWMLGVVYTAALVAPPLLVITQARSSWAWVAVLVAFLVLAALVVTAARYQVRSFFGIPGNPAEDCFFSCFCMPYTIAQMKAQVEDVPVTDISSLPAKVQGTTWTLPRWVHIMFIALLFSALDKADAKQQHHVYIPVAY</sequence>
<protein>
    <submittedName>
        <fullName evidence="2">Uncharacterized protein</fullName>
    </submittedName>
</protein>
<dbReference type="OrthoDB" id="10429971at2759"/>
<dbReference type="VEuPathDB" id="FungiDB:H257_12768"/>
<keyword evidence="1" id="KW-1133">Transmembrane helix</keyword>
<feature type="transmembrane region" description="Helical" evidence="1">
    <location>
        <begin position="90"/>
        <end position="111"/>
    </location>
</feature>
<name>W4FWR9_APHAT</name>
<dbReference type="NCBIfam" id="TIGR01571">
    <property type="entry name" value="A_thal_Cys_rich"/>
    <property type="match status" value="1"/>
</dbReference>
<dbReference type="EMBL" id="KI913156">
    <property type="protein sequence ID" value="ETV71937.1"/>
    <property type="molecule type" value="Genomic_DNA"/>
</dbReference>
<dbReference type="AlphaFoldDB" id="W4FWR9"/>
<evidence type="ECO:0000313" key="2">
    <source>
        <dbReference type="EMBL" id="ETV71937.1"/>
    </source>
</evidence>
<dbReference type="InterPro" id="IPR006461">
    <property type="entry name" value="PLAC_motif_containing"/>
</dbReference>
<keyword evidence="1" id="KW-0472">Membrane</keyword>
<proteinExistence type="predicted"/>
<organism evidence="2">
    <name type="scientific">Aphanomyces astaci</name>
    <name type="common">Crayfish plague agent</name>
    <dbReference type="NCBI Taxonomy" id="112090"/>
    <lineage>
        <taxon>Eukaryota</taxon>
        <taxon>Sar</taxon>
        <taxon>Stramenopiles</taxon>
        <taxon>Oomycota</taxon>
        <taxon>Saprolegniomycetes</taxon>
        <taxon>Saprolegniales</taxon>
        <taxon>Verrucalvaceae</taxon>
        <taxon>Aphanomyces</taxon>
    </lineage>
</organism>
<dbReference type="GeneID" id="20814764"/>
<dbReference type="RefSeq" id="XP_009838380.1">
    <property type="nucleotide sequence ID" value="XM_009840078.1"/>
</dbReference>
<keyword evidence="1" id="KW-0812">Transmembrane</keyword>
<dbReference type="Pfam" id="PF04749">
    <property type="entry name" value="PLAC8"/>
    <property type="match status" value="1"/>
</dbReference>
<gene>
    <name evidence="2" type="ORF">H257_12768</name>
</gene>
<reference evidence="2" key="1">
    <citation type="submission" date="2013-12" db="EMBL/GenBank/DDBJ databases">
        <title>The Genome Sequence of Aphanomyces astaci APO3.</title>
        <authorList>
            <consortium name="The Broad Institute Genomics Platform"/>
            <person name="Russ C."/>
            <person name="Tyler B."/>
            <person name="van West P."/>
            <person name="Dieguez-Uribeondo J."/>
            <person name="Young S.K."/>
            <person name="Zeng Q."/>
            <person name="Gargeya S."/>
            <person name="Fitzgerald M."/>
            <person name="Abouelleil A."/>
            <person name="Alvarado L."/>
            <person name="Chapman S.B."/>
            <person name="Gainer-Dewar J."/>
            <person name="Goldberg J."/>
            <person name="Griggs A."/>
            <person name="Gujja S."/>
            <person name="Hansen M."/>
            <person name="Howarth C."/>
            <person name="Imamovic A."/>
            <person name="Ireland A."/>
            <person name="Larimer J."/>
            <person name="McCowan C."/>
            <person name="Murphy C."/>
            <person name="Pearson M."/>
            <person name="Poon T.W."/>
            <person name="Priest M."/>
            <person name="Roberts A."/>
            <person name="Saif S."/>
            <person name="Shea T."/>
            <person name="Sykes S."/>
            <person name="Wortman J."/>
            <person name="Nusbaum C."/>
            <person name="Birren B."/>
        </authorList>
    </citation>
    <scope>NUCLEOTIDE SEQUENCE [LARGE SCALE GENOMIC DNA]</scope>
    <source>
        <strain evidence="2">APO3</strain>
    </source>
</reference>
<feature type="transmembrane region" description="Helical" evidence="1">
    <location>
        <begin position="63"/>
        <end position="84"/>
    </location>
</feature>
<evidence type="ECO:0000256" key="1">
    <source>
        <dbReference type="SAM" id="Phobius"/>
    </source>
</evidence>
<accession>W4FWR9</accession>